<protein>
    <recommendedName>
        <fullName evidence="2">DUF7597 domain-containing protein</fullName>
    </recommendedName>
</protein>
<proteinExistence type="predicted"/>
<dbReference type="Gramene" id="TKV99389">
    <property type="protein sequence ID" value="TKV99389"/>
    <property type="gene ID" value="SEVIR_8G040100v2"/>
</dbReference>
<feature type="compositionally biased region" description="Polar residues" evidence="1">
    <location>
        <begin position="366"/>
        <end position="378"/>
    </location>
</feature>
<evidence type="ECO:0000313" key="4">
    <source>
        <dbReference type="Proteomes" id="UP000298652"/>
    </source>
</evidence>
<organism evidence="3 4">
    <name type="scientific">Setaria viridis</name>
    <name type="common">Green bristlegrass</name>
    <name type="synonym">Setaria italica subsp. viridis</name>
    <dbReference type="NCBI Taxonomy" id="4556"/>
    <lineage>
        <taxon>Eukaryota</taxon>
        <taxon>Viridiplantae</taxon>
        <taxon>Streptophyta</taxon>
        <taxon>Embryophyta</taxon>
        <taxon>Tracheophyta</taxon>
        <taxon>Spermatophyta</taxon>
        <taxon>Magnoliopsida</taxon>
        <taxon>Liliopsida</taxon>
        <taxon>Poales</taxon>
        <taxon>Poaceae</taxon>
        <taxon>PACMAD clade</taxon>
        <taxon>Panicoideae</taxon>
        <taxon>Panicodae</taxon>
        <taxon>Paniceae</taxon>
        <taxon>Cenchrinae</taxon>
        <taxon>Setaria</taxon>
    </lineage>
</organism>
<dbReference type="InterPro" id="IPR056018">
    <property type="entry name" value="DUF7597"/>
</dbReference>
<dbReference type="AlphaFoldDB" id="A0A4U6TBG6"/>
<dbReference type="PANTHER" id="PTHR33075:SF7">
    <property type="entry name" value="OS02G0303350 PROTEIN"/>
    <property type="match status" value="1"/>
</dbReference>
<accession>A0A4U6TBG6</accession>
<sequence>MAFLNVDPTPLMLPGFARVLVQGKPKFTRVDMVVVTITDLPPGEIPFAEVRNIILGLLEGQYELRVMDIQRCLFHRAQAYVQMNRVTDRDALVHHSPHQFQGLDIEVVNHNRGPNARRVLFNRECWLVLIGYPIDTRNVEDIRDTIRLIMKARVTDLEDVPHYIMLTKGDDFEGVSITVQCKIIQRNLLGGQLQDENIPPPSVEDNFIFPGIGPMQIPTDWVAFFVMMLMSLAHFEWAKNFLNSQVWRFMLSCSTTFSTLSFAIPASYPVGEELKCISYNNSNMVANSSSSQQGSKNITPQVEIEVRRSPRIRNRNEGFKHSSYDNRNCLACVATPPTLPTKTMKNIGSDFCRISSDVLTDDNLNNKGRSKQEIGSQKFTRKIISSKKEKAKKKIEDAEIQEPLKKPKN</sequence>
<keyword evidence="4" id="KW-1185">Reference proteome</keyword>
<dbReference type="Pfam" id="PF24530">
    <property type="entry name" value="DUF7597"/>
    <property type="match status" value="1"/>
</dbReference>
<feature type="compositionally biased region" description="Basic and acidic residues" evidence="1">
    <location>
        <begin position="394"/>
        <end position="409"/>
    </location>
</feature>
<feature type="compositionally biased region" description="Basic residues" evidence="1">
    <location>
        <begin position="379"/>
        <end position="393"/>
    </location>
</feature>
<feature type="region of interest" description="Disordered" evidence="1">
    <location>
        <begin position="366"/>
        <end position="409"/>
    </location>
</feature>
<dbReference type="Proteomes" id="UP000298652">
    <property type="component" value="Chromosome 8"/>
</dbReference>
<evidence type="ECO:0000259" key="2">
    <source>
        <dbReference type="Pfam" id="PF24530"/>
    </source>
</evidence>
<reference evidence="3" key="1">
    <citation type="submission" date="2019-03" db="EMBL/GenBank/DDBJ databases">
        <title>WGS assembly of Setaria viridis.</title>
        <authorList>
            <person name="Huang P."/>
            <person name="Jenkins J."/>
            <person name="Grimwood J."/>
            <person name="Barry K."/>
            <person name="Healey A."/>
            <person name="Mamidi S."/>
            <person name="Sreedasyam A."/>
            <person name="Shu S."/>
            <person name="Feldman M."/>
            <person name="Wu J."/>
            <person name="Yu Y."/>
            <person name="Chen C."/>
            <person name="Johnson J."/>
            <person name="Rokhsar D."/>
            <person name="Baxter I."/>
            <person name="Schmutz J."/>
            <person name="Brutnell T."/>
            <person name="Kellogg E."/>
        </authorList>
    </citation>
    <scope>NUCLEOTIDE SEQUENCE [LARGE SCALE GENOMIC DNA]</scope>
</reference>
<dbReference type="OMA" id="IPTHHAN"/>
<evidence type="ECO:0000313" key="3">
    <source>
        <dbReference type="EMBL" id="TKV99389.1"/>
    </source>
</evidence>
<dbReference type="EMBL" id="CM016559">
    <property type="protein sequence ID" value="TKV99389.1"/>
    <property type="molecule type" value="Genomic_DNA"/>
</dbReference>
<evidence type="ECO:0000256" key="1">
    <source>
        <dbReference type="SAM" id="MobiDB-lite"/>
    </source>
</evidence>
<feature type="domain" description="DUF7597" evidence="2">
    <location>
        <begin position="18"/>
        <end position="118"/>
    </location>
</feature>
<gene>
    <name evidence="3" type="ORF">SEVIR_8G040100v2</name>
</gene>
<dbReference type="PANTHER" id="PTHR33075">
    <property type="entry name" value="OS02G0499800 PROTEIN"/>
    <property type="match status" value="1"/>
</dbReference>
<name>A0A4U6TBG6_SETVI</name>